<dbReference type="SUPFAM" id="SSF53955">
    <property type="entry name" value="Lysozyme-like"/>
    <property type="match status" value="1"/>
</dbReference>
<evidence type="ECO:0000313" key="2">
    <source>
        <dbReference type="EMBL" id="QQO97067.1"/>
    </source>
</evidence>
<name>A0A8E4XV36_9CAUD</name>
<sequence length="216" mass="24666">MKKIIEFQKENGLVADGIIGKNTMKAFDVVLGIRGVQLANFLGQLHVESGGFKYDTESLNYSATALPKIFSYYKSRPLEALVDGRTWLHKANQETIANKVYWDKYRSTGYQLGNRYEDDGWKYIGRGGIQLTGYSNYLAFSKSVNDTMIVITPEIVATKYYWTAAKWFFDENRLWGLANSRTVSSITQLTKRINGGSHGLSERIYWTNHYAKILEV</sequence>
<keyword evidence="3" id="KW-1185">Reference proteome</keyword>
<dbReference type="Gene3D" id="1.10.530.10">
    <property type="match status" value="1"/>
</dbReference>
<dbReference type="InterPro" id="IPR023346">
    <property type="entry name" value="Lysozyme-like_dom_sf"/>
</dbReference>
<gene>
    <name evidence="2" type="ORF">Nekkels1_63</name>
</gene>
<proteinExistence type="predicted"/>
<dbReference type="Pfam" id="PF01471">
    <property type="entry name" value="PG_binding_1"/>
    <property type="match status" value="1"/>
</dbReference>
<organism evidence="2 3">
    <name type="scientific">Cellulophaga phage Nekkels_1</name>
    <dbReference type="NCBI Taxonomy" id="2745692"/>
    <lineage>
        <taxon>Viruses</taxon>
        <taxon>Duplodnaviria</taxon>
        <taxon>Heunggongvirae</taxon>
        <taxon>Uroviricota</taxon>
        <taxon>Caudoviricetes</taxon>
        <taxon>Assiduviridae</taxon>
        <taxon>Nekkelsvirus</taxon>
        <taxon>Nekkelsvirus Nekkels</taxon>
    </lineage>
</organism>
<evidence type="ECO:0000313" key="3">
    <source>
        <dbReference type="Proteomes" id="UP000693689"/>
    </source>
</evidence>
<evidence type="ECO:0000259" key="1">
    <source>
        <dbReference type="Pfam" id="PF01471"/>
    </source>
</evidence>
<dbReference type="Proteomes" id="UP000693689">
    <property type="component" value="Segment"/>
</dbReference>
<reference evidence="2 3" key="1">
    <citation type="submission" date="2020-07" db="EMBL/GenBank/DDBJ databases">
        <title>Highly diverse flavobacterial phages as mortality factor during North Sea spring blooms.</title>
        <authorList>
            <person name="Bartlau N."/>
            <person name="Wichels A."/>
            <person name="Krohne G."/>
            <person name="Adriaenssens E.M."/>
            <person name="Heins A."/>
            <person name="Fuchs B.M."/>
            <person name="Amann R."/>
            <person name="Moraru C."/>
        </authorList>
    </citation>
    <scope>NUCLEOTIDE SEQUENCE [LARGE SCALE GENOMIC DNA]</scope>
</reference>
<dbReference type="InterPro" id="IPR002477">
    <property type="entry name" value="Peptidoglycan-bd-like"/>
</dbReference>
<protein>
    <submittedName>
        <fullName evidence="2">Lysozyme</fullName>
    </submittedName>
</protein>
<feature type="domain" description="Peptidoglycan binding-like" evidence="1">
    <location>
        <begin position="2"/>
        <end position="26"/>
    </location>
</feature>
<accession>A0A8E4XV36</accession>
<dbReference type="EMBL" id="MT732443">
    <property type="protein sequence ID" value="QQO97067.1"/>
    <property type="molecule type" value="Genomic_DNA"/>
</dbReference>